<feature type="compositionally biased region" description="Polar residues" evidence="1">
    <location>
        <begin position="22"/>
        <end position="36"/>
    </location>
</feature>
<dbReference type="AlphaFoldDB" id="A0A4S8IM74"/>
<evidence type="ECO:0000313" key="3">
    <source>
        <dbReference type="Proteomes" id="UP000317650"/>
    </source>
</evidence>
<feature type="compositionally biased region" description="Pro residues" evidence="1">
    <location>
        <begin position="155"/>
        <end position="166"/>
    </location>
</feature>
<evidence type="ECO:0008006" key="4">
    <source>
        <dbReference type="Google" id="ProtNLM"/>
    </source>
</evidence>
<accession>A0A4S8IM74</accession>
<gene>
    <name evidence="2" type="ORF">C4D60_Mb06t10440</name>
</gene>
<dbReference type="PANTHER" id="PTHR35735:SF8">
    <property type="entry name" value="PROTEIN NIM1-INTERACTING 2"/>
    <property type="match status" value="1"/>
</dbReference>
<dbReference type="InterPro" id="IPR034577">
    <property type="entry name" value="NIMIN-2"/>
</dbReference>
<comment type="caution">
    <text evidence="2">The sequence shown here is derived from an EMBL/GenBank/DDBJ whole genome shotgun (WGS) entry which is preliminary data.</text>
</comment>
<dbReference type="GO" id="GO:0010112">
    <property type="term" value="P:regulation of systemic acquired resistance"/>
    <property type="evidence" value="ECO:0007669"/>
    <property type="project" value="InterPro"/>
</dbReference>
<keyword evidence="3" id="KW-1185">Reference proteome</keyword>
<dbReference type="EMBL" id="PYDT01000009">
    <property type="protein sequence ID" value="THU49521.1"/>
    <property type="molecule type" value="Genomic_DNA"/>
</dbReference>
<dbReference type="PANTHER" id="PTHR35735">
    <property type="entry name" value="PROTEIN NIM1-INTERACTING 2"/>
    <property type="match status" value="1"/>
</dbReference>
<name>A0A4S8IM74_MUSBA</name>
<evidence type="ECO:0000313" key="2">
    <source>
        <dbReference type="EMBL" id="THU49521.1"/>
    </source>
</evidence>
<sequence length="234" mass="25029">MTLTRTMSRGANPYDVEHSRAIPQNSGRHCTSSTQWVPLGADQYGKEKSEATATRGTEWSAHPAILTPAADLRLHTNRKLATSSRFPLMDSSSKRKRRSGDDEPRPSKPRVASGDDPQATDDEVEEFFAILRRMRDASLSIATAGGGPRSDARPQPQPPPPPPPAGPRWSPEFALEDFQGDGLASEGGAADKVAEESAAKPSRCLDLNADPEPEGLPVASPRGEATARCARAPA</sequence>
<dbReference type="Proteomes" id="UP000317650">
    <property type="component" value="Chromosome 6"/>
</dbReference>
<protein>
    <recommendedName>
        <fullName evidence="4">Protein NEGATIVE REGULATOR OF RESISTANCE</fullName>
    </recommendedName>
</protein>
<feature type="region of interest" description="Disordered" evidence="1">
    <location>
        <begin position="1"/>
        <end position="234"/>
    </location>
</feature>
<reference evidence="2 3" key="1">
    <citation type="journal article" date="2019" name="Nat. Plants">
        <title>Genome sequencing of Musa balbisiana reveals subgenome evolution and function divergence in polyploid bananas.</title>
        <authorList>
            <person name="Yao X."/>
        </authorList>
    </citation>
    <scope>NUCLEOTIDE SEQUENCE [LARGE SCALE GENOMIC DNA]</scope>
    <source>
        <strain evidence="3">cv. DH-PKW</strain>
        <tissue evidence="2">Leaves</tissue>
    </source>
</reference>
<proteinExistence type="predicted"/>
<organism evidence="2 3">
    <name type="scientific">Musa balbisiana</name>
    <name type="common">Banana</name>
    <dbReference type="NCBI Taxonomy" id="52838"/>
    <lineage>
        <taxon>Eukaryota</taxon>
        <taxon>Viridiplantae</taxon>
        <taxon>Streptophyta</taxon>
        <taxon>Embryophyta</taxon>
        <taxon>Tracheophyta</taxon>
        <taxon>Spermatophyta</taxon>
        <taxon>Magnoliopsida</taxon>
        <taxon>Liliopsida</taxon>
        <taxon>Zingiberales</taxon>
        <taxon>Musaceae</taxon>
        <taxon>Musa</taxon>
    </lineage>
</organism>
<evidence type="ECO:0000256" key="1">
    <source>
        <dbReference type="SAM" id="MobiDB-lite"/>
    </source>
</evidence>